<organism evidence="1">
    <name type="scientific">Arundo donax</name>
    <name type="common">Giant reed</name>
    <name type="synonym">Donax arundinaceus</name>
    <dbReference type="NCBI Taxonomy" id="35708"/>
    <lineage>
        <taxon>Eukaryota</taxon>
        <taxon>Viridiplantae</taxon>
        <taxon>Streptophyta</taxon>
        <taxon>Embryophyta</taxon>
        <taxon>Tracheophyta</taxon>
        <taxon>Spermatophyta</taxon>
        <taxon>Magnoliopsida</taxon>
        <taxon>Liliopsida</taxon>
        <taxon>Poales</taxon>
        <taxon>Poaceae</taxon>
        <taxon>PACMAD clade</taxon>
        <taxon>Arundinoideae</taxon>
        <taxon>Arundineae</taxon>
        <taxon>Arundo</taxon>
    </lineage>
</organism>
<evidence type="ECO:0000313" key="1">
    <source>
        <dbReference type="EMBL" id="JAE25927.1"/>
    </source>
</evidence>
<sequence>MTTSTKKVTLATSMLLSPCHLPKAKIGKWKISRKYRILIVQNTCTISNIMDNHSGLV</sequence>
<proteinExistence type="predicted"/>
<protein>
    <submittedName>
        <fullName evidence="1">Uncharacterized protein</fullName>
    </submittedName>
</protein>
<dbReference type="AlphaFoldDB" id="A0A0A9GN55"/>
<reference evidence="1" key="2">
    <citation type="journal article" date="2015" name="Data Brief">
        <title>Shoot transcriptome of the giant reed, Arundo donax.</title>
        <authorList>
            <person name="Barrero R.A."/>
            <person name="Guerrero F.D."/>
            <person name="Moolhuijzen P."/>
            <person name="Goolsby J.A."/>
            <person name="Tidwell J."/>
            <person name="Bellgard S.E."/>
            <person name="Bellgard M.I."/>
        </authorList>
    </citation>
    <scope>NUCLEOTIDE SEQUENCE</scope>
    <source>
        <tissue evidence="1">Shoot tissue taken approximately 20 cm above the soil surface</tissue>
    </source>
</reference>
<dbReference type="EMBL" id="GBRH01171969">
    <property type="protein sequence ID" value="JAE25927.1"/>
    <property type="molecule type" value="Transcribed_RNA"/>
</dbReference>
<reference evidence="1" key="1">
    <citation type="submission" date="2014-09" db="EMBL/GenBank/DDBJ databases">
        <authorList>
            <person name="Magalhaes I.L.F."/>
            <person name="Oliveira U."/>
            <person name="Santos F.R."/>
            <person name="Vidigal T.H.D.A."/>
            <person name="Brescovit A.D."/>
            <person name="Santos A.J."/>
        </authorList>
    </citation>
    <scope>NUCLEOTIDE SEQUENCE</scope>
    <source>
        <tissue evidence="1">Shoot tissue taken approximately 20 cm above the soil surface</tissue>
    </source>
</reference>
<accession>A0A0A9GN55</accession>
<name>A0A0A9GN55_ARUDO</name>